<dbReference type="InterPro" id="IPR009648">
    <property type="entry name" value="Malonate_gamma"/>
</dbReference>
<keyword evidence="1" id="KW-0456">Lyase</keyword>
<gene>
    <name evidence="1" type="primary">mdcE</name>
    <name evidence="1" type="ORF">KUO17_05335</name>
</gene>
<reference evidence="1" key="2">
    <citation type="journal article" date="2023" name="Plant Pathol.">
        <title>Dismantling and reorganizing Pseudomonas marginalis sensu#lato.</title>
        <authorList>
            <person name="Sawada H."/>
            <person name="Fujikawa T."/>
            <person name="Satou M."/>
        </authorList>
    </citation>
    <scope>NUCLEOTIDE SEQUENCE</scope>
    <source>
        <strain evidence="1">MAFF 301350</strain>
    </source>
</reference>
<dbReference type="Pfam" id="PF06833">
    <property type="entry name" value="MdcE"/>
    <property type="match status" value="1"/>
</dbReference>
<accession>A0A9Q2XGW6</accession>
<protein>
    <submittedName>
        <fullName evidence="1">Biotin-independent malonate decarboxylase subunit gamma</fullName>
        <ecNumber evidence="1">4.1.1.88</ecNumber>
    </submittedName>
</protein>
<name>A0A9Q2XGW6_9PSED</name>
<dbReference type="RefSeq" id="WP_217974112.1">
    <property type="nucleotide sequence ID" value="NZ_JAHTBI010000012.1"/>
</dbReference>
<evidence type="ECO:0000313" key="1">
    <source>
        <dbReference type="EMBL" id="MBV6286468.1"/>
    </source>
</evidence>
<dbReference type="NCBIfam" id="TIGR03134">
    <property type="entry name" value="malonate_gamma"/>
    <property type="match status" value="1"/>
</dbReference>
<keyword evidence="2" id="KW-1185">Reference proteome</keyword>
<dbReference type="EMBL" id="JAHTBI010000012">
    <property type="protein sequence ID" value="MBV6286468.1"/>
    <property type="molecule type" value="Genomic_DNA"/>
</dbReference>
<dbReference type="Proteomes" id="UP001106592">
    <property type="component" value="Unassembled WGS sequence"/>
</dbReference>
<dbReference type="AlphaFoldDB" id="A0A9Q2XGW6"/>
<dbReference type="GO" id="GO:0005975">
    <property type="term" value="P:carbohydrate metabolic process"/>
    <property type="evidence" value="ECO:0007669"/>
    <property type="project" value="InterPro"/>
</dbReference>
<organism evidence="1 2">
    <name type="scientific">Pseudomonas aegrilactucae</name>
    <dbReference type="NCBI Taxonomy" id="2854028"/>
    <lineage>
        <taxon>Bacteria</taxon>
        <taxon>Pseudomonadati</taxon>
        <taxon>Pseudomonadota</taxon>
        <taxon>Gammaproteobacteria</taxon>
        <taxon>Pseudomonadales</taxon>
        <taxon>Pseudomonadaceae</taxon>
        <taxon>Pseudomonas</taxon>
    </lineage>
</organism>
<evidence type="ECO:0000313" key="2">
    <source>
        <dbReference type="Proteomes" id="UP001106592"/>
    </source>
</evidence>
<proteinExistence type="predicted"/>
<dbReference type="GO" id="GO:0016829">
    <property type="term" value="F:lyase activity"/>
    <property type="evidence" value="ECO:0007669"/>
    <property type="project" value="UniProtKB-KW"/>
</dbReference>
<sequence>MSTPSLRGLNWFAALSDNAPTLPGLPASLKVADVQLGDQPARLLCVVPDAHNRFVRARDGEVGLLEGWGLAQAVDQAIETDRAQLHKRALVAIVDVPSQAYGRREEALGIHQALAGAVDSYARARLAGHPVIGLLVGKAMSGAFLAHGYQANRLIALRDPGVMVHAMGKASAARVTLRSVEELEALAASVAPMAYDIDSYASLGLLWETLEVERIETPTADDVQRVRDCVLQAVRDVRAGGSDLRGRLGASNRAASSRVRELLRAQW</sequence>
<dbReference type="EC" id="4.1.1.88" evidence="1"/>
<comment type="caution">
    <text evidence="1">The sequence shown here is derived from an EMBL/GenBank/DDBJ whole genome shotgun (WGS) entry which is preliminary data.</text>
</comment>
<reference evidence="1" key="1">
    <citation type="journal article" date="2022" name="Int. J. Syst. Evol. Microbiol.">
        <title>Pseudomonas aegrilactucae sp. nov. and Pseudomonas morbosilactucae sp. nov., pathogens causing bacterial rot of lettuce in Japan.</title>
        <authorList>
            <person name="Sawada H."/>
            <person name="Fujikawa T."/>
            <person name="Satou M."/>
        </authorList>
    </citation>
    <scope>NUCLEOTIDE SEQUENCE</scope>
    <source>
        <strain evidence="1">MAFF 301350</strain>
    </source>
</reference>